<dbReference type="SUPFAM" id="SSF56796">
    <property type="entry name" value="Dehydroquinate synthase-like"/>
    <property type="match status" value="1"/>
</dbReference>
<feature type="binding site" evidence="10">
    <location>
        <begin position="127"/>
        <end position="130"/>
    </location>
    <ligand>
        <name>NAD(+)</name>
        <dbReference type="ChEBI" id="CHEBI:57540"/>
    </ligand>
</feature>
<evidence type="ECO:0000256" key="6">
    <source>
        <dbReference type="ARBA" id="ARBA00040132"/>
    </source>
</evidence>
<feature type="binding site" evidence="10">
    <location>
        <position position="142"/>
    </location>
    <ligand>
        <name>NAD(+)</name>
        <dbReference type="ChEBI" id="CHEBI:57540"/>
    </ligand>
</feature>
<comment type="caution">
    <text evidence="12">The sequence shown here is derived from an EMBL/GenBank/DDBJ whole genome shotgun (WGS) entry which is preliminary data.</text>
</comment>
<keyword evidence="1 8" id="KW-0479">Metal-binding</keyword>
<feature type="domain" description="Alcohol dehydrogenase iron-type/glycerol dehydrogenase GldA" evidence="11">
    <location>
        <begin position="19"/>
        <end position="165"/>
    </location>
</feature>
<feature type="binding site" evidence="8">
    <location>
        <position position="182"/>
    </location>
    <ligand>
        <name>glycerol</name>
        <dbReference type="ChEBI" id="CHEBI:17754"/>
    </ligand>
</feature>
<evidence type="ECO:0000256" key="7">
    <source>
        <dbReference type="ARBA" id="ARBA00049006"/>
    </source>
</evidence>
<comment type="catalytic activity">
    <reaction evidence="7">
        <text>glycerol + NAD(+) = dihydroxyacetone + NADH + H(+)</text>
        <dbReference type="Rhea" id="RHEA:13769"/>
        <dbReference type="ChEBI" id="CHEBI:15378"/>
        <dbReference type="ChEBI" id="CHEBI:16016"/>
        <dbReference type="ChEBI" id="CHEBI:17754"/>
        <dbReference type="ChEBI" id="CHEBI:57540"/>
        <dbReference type="ChEBI" id="CHEBI:57945"/>
        <dbReference type="EC" id="1.1.1.6"/>
    </reaction>
</comment>
<evidence type="ECO:0000256" key="5">
    <source>
        <dbReference type="ARBA" id="ARBA00039147"/>
    </source>
</evidence>
<dbReference type="InterPro" id="IPR016205">
    <property type="entry name" value="Glycerol_DH"/>
</dbReference>
<comment type="cofactor">
    <cofactor evidence="8">
        <name>Zn(2+)</name>
        <dbReference type="ChEBI" id="CHEBI:29105"/>
    </cofactor>
    <text evidence="8">Binds 1 zinc ion per subunit.</text>
</comment>
<protein>
    <recommendedName>
        <fullName evidence="6">Glycerol dehydrogenase</fullName>
        <ecNumber evidence="5">1.1.1.6</ecNumber>
    </recommendedName>
</protein>
<feature type="binding site" evidence="8">
    <location>
        <position position="284"/>
    </location>
    <ligand>
        <name>glycerol</name>
        <dbReference type="ChEBI" id="CHEBI:17754"/>
    </ligand>
</feature>
<reference evidence="12" key="2">
    <citation type="submission" date="2021-04" db="EMBL/GenBank/DDBJ databases">
        <authorList>
            <person name="Gilroy R."/>
        </authorList>
    </citation>
    <scope>NUCLEOTIDE SEQUENCE</scope>
    <source>
        <strain evidence="12">4376</strain>
    </source>
</reference>
<evidence type="ECO:0000313" key="13">
    <source>
        <dbReference type="Proteomes" id="UP000824189"/>
    </source>
</evidence>
<reference evidence="12" key="1">
    <citation type="journal article" date="2021" name="PeerJ">
        <title>Extensive microbial diversity within the chicken gut microbiome revealed by metagenomics and culture.</title>
        <authorList>
            <person name="Gilroy R."/>
            <person name="Ravi A."/>
            <person name="Getino M."/>
            <person name="Pursley I."/>
            <person name="Horton D.L."/>
            <person name="Alikhan N.F."/>
            <person name="Baker D."/>
            <person name="Gharbi K."/>
            <person name="Hall N."/>
            <person name="Watson M."/>
            <person name="Adriaenssens E.M."/>
            <person name="Foster-Nyarko E."/>
            <person name="Jarju S."/>
            <person name="Secka A."/>
            <person name="Antonio M."/>
            <person name="Oren A."/>
            <person name="Chaudhuri R.R."/>
            <person name="La Ragione R."/>
            <person name="Hildebrand F."/>
            <person name="Pallen M.J."/>
        </authorList>
    </citation>
    <scope>NUCLEOTIDE SEQUENCE</scope>
    <source>
        <strain evidence="12">4376</strain>
    </source>
</reference>
<evidence type="ECO:0000256" key="1">
    <source>
        <dbReference type="ARBA" id="ARBA00022723"/>
    </source>
</evidence>
<evidence type="ECO:0000256" key="3">
    <source>
        <dbReference type="ARBA" id="ARBA00023027"/>
    </source>
</evidence>
<evidence type="ECO:0000256" key="2">
    <source>
        <dbReference type="ARBA" id="ARBA00023002"/>
    </source>
</evidence>
<feature type="binding site" evidence="10">
    <location>
        <begin position="105"/>
        <end position="109"/>
    </location>
    <ligand>
        <name>NAD(+)</name>
        <dbReference type="ChEBI" id="CHEBI:57540"/>
    </ligand>
</feature>
<dbReference type="GO" id="GO:0005829">
    <property type="term" value="C:cytosol"/>
    <property type="evidence" value="ECO:0007669"/>
    <property type="project" value="TreeGrafter"/>
</dbReference>
<dbReference type="PANTHER" id="PTHR43616">
    <property type="entry name" value="GLYCEROL DEHYDROGENASE"/>
    <property type="match status" value="1"/>
</dbReference>
<dbReference type="Gene3D" id="1.20.1090.10">
    <property type="entry name" value="Dehydroquinate synthase-like - alpha domain"/>
    <property type="match status" value="1"/>
</dbReference>
<dbReference type="EMBL" id="DXFZ01000074">
    <property type="protein sequence ID" value="HIW96042.1"/>
    <property type="molecule type" value="Genomic_DNA"/>
</dbReference>
<feature type="binding site" evidence="8">
    <location>
        <position position="266"/>
    </location>
    <ligand>
        <name>glycerol</name>
        <dbReference type="ChEBI" id="CHEBI:17754"/>
    </ligand>
</feature>
<evidence type="ECO:0000313" key="12">
    <source>
        <dbReference type="EMBL" id="HIW96042.1"/>
    </source>
</evidence>
<dbReference type="AlphaFoldDB" id="A0A9D1UQ76"/>
<name>A0A9D1UQ76_9CORY</name>
<dbReference type="PANTHER" id="PTHR43616:SF5">
    <property type="entry name" value="GLYCEROL DEHYDROGENASE 1"/>
    <property type="match status" value="1"/>
</dbReference>
<dbReference type="Pfam" id="PF00465">
    <property type="entry name" value="Fe-ADH"/>
    <property type="match status" value="1"/>
</dbReference>
<keyword evidence="3 10" id="KW-0520">NAD</keyword>
<dbReference type="CDD" id="cd08170">
    <property type="entry name" value="GlyDH"/>
    <property type="match status" value="1"/>
</dbReference>
<comment type="pathway">
    <text evidence="4">Polyol metabolism; glycerol fermentation; glycerone phosphate from glycerol (oxidative route): step 1/2.</text>
</comment>
<evidence type="ECO:0000259" key="11">
    <source>
        <dbReference type="Pfam" id="PF00465"/>
    </source>
</evidence>
<dbReference type="PIRSF" id="PIRSF000112">
    <property type="entry name" value="Glycerol_dehydrogenase"/>
    <property type="match status" value="1"/>
</dbReference>
<dbReference type="NCBIfam" id="NF006941">
    <property type="entry name" value="PRK09423.1"/>
    <property type="match status" value="1"/>
</dbReference>
<accession>A0A9D1UQ76</accession>
<gene>
    <name evidence="12" type="ORF">H9867_06125</name>
</gene>
<dbReference type="GO" id="GO:0046872">
    <property type="term" value="F:metal ion binding"/>
    <property type="evidence" value="ECO:0007669"/>
    <property type="project" value="UniProtKB-KW"/>
</dbReference>
<dbReference type="Gene3D" id="3.40.50.1970">
    <property type="match status" value="1"/>
</dbReference>
<sequence length="379" mass="40539">MSTNSKNSQPTVDRMYTSPARYVQGIDLIDRAAEYLKPLGTNPLIIADEVVWDIAGSDLEASLKSDDMGATHEIFGGEASMMEIDRIAEKADGGDTDVIIGLGGGKTIDTARAVADRAGLPVAIFPTAVSADAPTARVSVIYTEEGVFDSYLFYERNPDLVAVDTRVIANAPVRTLISGIGDALATSVEARAVNRANSKRMDDTARPTLAGLALAEKCEETLFAYAHQAIRDNEDHIPSRALENICEANTLLSGLGFENGGLAAVHAIHNGFTALDGDIHHMSHGEKVAFGIGVQLMLEGAPKEEADKYIGFMQSIGLPTTLEEIHLQDASDEDLYKIAELACSDSETLKQIPGEYTPTDVVQAIKAADAYARALKNEE</sequence>
<dbReference type="EC" id="1.1.1.6" evidence="5"/>
<evidence type="ECO:0000256" key="4">
    <source>
        <dbReference type="ARBA" id="ARBA00037918"/>
    </source>
</evidence>
<feature type="binding site" evidence="10">
    <location>
        <position position="48"/>
    </location>
    <ligand>
        <name>NAD(+)</name>
        <dbReference type="ChEBI" id="CHEBI:57540"/>
    </ligand>
</feature>
<dbReference type="GO" id="GO:0008888">
    <property type="term" value="F:glycerol dehydrogenase (NAD+) activity"/>
    <property type="evidence" value="ECO:0007669"/>
    <property type="project" value="UniProtKB-EC"/>
</dbReference>
<evidence type="ECO:0000256" key="8">
    <source>
        <dbReference type="PIRSR" id="PIRSR000112-1"/>
    </source>
</evidence>
<dbReference type="InterPro" id="IPR001670">
    <property type="entry name" value="ADH_Fe/GldA"/>
</dbReference>
<dbReference type="Proteomes" id="UP000824189">
    <property type="component" value="Unassembled WGS sequence"/>
</dbReference>
<evidence type="ECO:0000256" key="10">
    <source>
        <dbReference type="PIRSR" id="PIRSR000112-3"/>
    </source>
</evidence>
<keyword evidence="2" id="KW-0560">Oxidoreductase</keyword>
<keyword evidence="8" id="KW-0862">Zinc</keyword>
<evidence type="ECO:0000256" key="9">
    <source>
        <dbReference type="PIRSR" id="PIRSR000112-2"/>
    </source>
</evidence>
<proteinExistence type="predicted"/>
<feature type="binding site" evidence="9">
    <location>
        <position position="132"/>
    </location>
    <ligand>
        <name>glycerol</name>
        <dbReference type="ChEBI" id="CHEBI:17754"/>
    </ligand>
</feature>
<organism evidence="12 13">
    <name type="scientific">Candidatus Corynebacterium gallistercoris</name>
    <dbReference type="NCBI Taxonomy" id="2838530"/>
    <lineage>
        <taxon>Bacteria</taxon>
        <taxon>Bacillati</taxon>
        <taxon>Actinomycetota</taxon>
        <taxon>Actinomycetes</taxon>
        <taxon>Mycobacteriales</taxon>
        <taxon>Corynebacteriaceae</taxon>
        <taxon>Corynebacterium</taxon>
    </lineage>
</organism>